<organism evidence="1 2">
    <name type="scientific">Dendrolimus kikuchii</name>
    <dbReference type="NCBI Taxonomy" id="765133"/>
    <lineage>
        <taxon>Eukaryota</taxon>
        <taxon>Metazoa</taxon>
        <taxon>Ecdysozoa</taxon>
        <taxon>Arthropoda</taxon>
        <taxon>Hexapoda</taxon>
        <taxon>Insecta</taxon>
        <taxon>Pterygota</taxon>
        <taxon>Neoptera</taxon>
        <taxon>Endopterygota</taxon>
        <taxon>Lepidoptera</taxon>
        <taxon>Glossata</taxon>
        <taxon>Ditrysia</taxon>
        <taxon>Bombycoidea</taxon>
        <taxon>Lasiocampidae</taxon>
        <taxon>Dendrolimus</taxon>
    </lineage>
</organism>
<keyword evidence="2" id="KW-1185">Reference proteome</keyword>
<evidence type="ECO:0000313" key="1">
    <source>
        <dbReference type="EMBL" id="KAJ0179436.1"/>
    </source>
</evidence>
<protein>
    <submittedName>
        <fullName evidence="1">Uncharacterized protein</fullName>
    </submittedName>
</protein>
<dbReference type="EMBL" id="CM034394">
    <property type="protein sequence ID" value="KAJ0179436.1"/>
    <property type="molecule type" value="Genomic_DNA"/>
</dbReference>
<sequence length="345" mass="37706">MFARRVSVTLFSKKYQNTQLVPHRNVQVSIAGAASDIGSNVALLLKQNMKVRRLQLYDDDDRVKGIGYELGNIPGGPLVSVFAGDRKLGPAIRSSEIVLMVARLPRNPGKTREQMMAANAPNLEELCRAVAEHNQDAFLAISTNPINSIIPFASSLLYKYNCYNPLKVFGITHIDSARSRAFAANAINASARELNIPVIGGHSDETIIPLFSNLTPSHLCIDQCLADTLTRLVRKAGTDVVTQKHGHESATLAMAWSINEFVDNIIDAVNGSEVVVSSYTANPNFGTRFFAGPTIVGADGIIQTCCNLPMNELECYLLNCSIPIINKEIAQGEDFVNYIESIRKK</sequence>
<dbReference type="Proteomes" id="UP000824533">
    <property type="component" value="Linkage Group LG08"/>
</dbReference>
<evidence type="ECO:0000313" key="2">
    <source>
        <dbReference type="Proteomes" id="UP000824533"/>
    </source>
</evidence>
<reference evidence="1 2" key="1">
    <citation type="journal article" date="2021" name="Front. Genet.">
        <title>Chromosome-Level Genome Assembly Reveals Significant Gene Expansion in the Toll and IMD Signaling Pathways of Dendrolimus kikuchii.</title>
        <authorList>
            <person name="Zhou J."/>
            <person name="Wu P."/>
            <person name="Xiong Z."/>
            <person name="Liu N."/>
            <person name="Zhao N."/>
            <person name="Ji M."/>
            <person name="Qiu Y."/>
            <person name="Yang B."/>
        </authorList>
    </citation>
    <scope>NUCLEOTIDE SEQUENCE [LARGE SCALE GENOMIC DNA]</scope>
    <source>
        <strain evidence="1">Ann1</strain>
    </source>
</reference>
<name>A0ACC1D6J6_9NEOP</name>
<accession>A0ACC1D6J6</accession>
<gene>
    <name evidence="1" type="ORF">K1T71_005148</name>
</gene>
<comment type="caution">
    <text evidence="1">The sequence shown here is derived from an EMBL/GenBank/DDBJ whole genome shotgun (WGS) entry which is preliminary data.</text>
</comment>
<proteinExistence type="predicted"/>